<accession>A0A6G0XMN8</accession>
<evidence type="ECO:0000256" key="1">
    <source>
        <dbReference type="SAM" id="Phobius"/>
    </source>
</evidence>
<protein>
    <submittedName>
        <fullName evidence="2">Uncharacterized protein</fullName>
    </submittedName>
</protein>
<evidence type="ECO:0000313" key="3">
    <source>
        <dbReference type="Proteomes" id="UP000481153"/>
    </source>
</evidence>
<keyword evidence="1" id="KW-0812">Transmembrane</keyword>
<evidence type="ECO:0000313" key="2">
    <source>
        <dbReference type="EMBL" id="KAF0741561.1"/>
    </source>
</evidence>
<gene>
    <name evidence="2" type="ORF">Ae201684_003242</name>
</gene>
<dbReference type="AlphaFoldDB" id="A0A6G0XMN8"/>
<keyword evidence="3" id="KW-1185">Reference proteome</keyword>
<dbReference type="EMBL" id="VJMJ01000036">
    <property type="protein sequence ID" value="KAF0741561.1"/>
    <property type="molecule type" value="Genomic_DNA"/>
</dbReference>
<organism evidence="2 3">
    <name type="scientific">Aphanomyces euteiches</name>
    <dbReference type="NCBI Taxonomy" id="100861"/>
    <lineage>
        <taxon>Eukaryota</taxon>
        <taxon>Sar</taxon>
        <taxon>Stramenopiles</taxon>
        <taxon>Oomycota</taxon>
        <taxon>Saprolegniomycetes</taxon>
        <taxon>Saprolegniales</taxon>
        <taxon>Verrucalvaceae</taxon>
        <taxon>Aphanomyces</taxon>
    </lineage>
</organism>
<reference evidence="2 3" key="1">
    <citation type="submission" date="2019-07" db="EMBL/GenBank/DDBJ databases">
        <title>Genomics analysis of Aphanomyces spp. identifies a new class of oomycete effector associated with host adaptation.</title>
        <authorList>
            <person name="Gaulin E."/>
        </authorList>
    </citation>
    <scope>NUCLEOTIDE SEQUENCE [LARGE SCALE GENOMIC DNA]</scope>
    <source>
        <strain evidence="2 3">ATCC 201684</strain>
    </source>
</reference>
<keyword evidence="1" id="KW-0472">Membrane</keyword>
<dbReference type="Proteomes" id="UP000481153">
    <property type="component" value="Unassembled WGS sequence"/>
</dbReference>
<sequence>MGKKTTKKESAATPAQTNEQGRLPTMLRVILVCACSIMGERAWQNREVVTQHLYNDNQTPAQQTLISIFAYFALMGAIFLGGVVLSKFTTFAARFL</sequence>
<comment type="caution">
    <text evidence="2">The sequence shown here is derived from an EMBL/GenBank/DDBJ whole genome shotgun (WGS) entry which is preliminary data.</text>
</comment>
<keyword evidence="1" id="KW-1133">Transmembrane helix</keyword>
<feature type="transmembrane region" description="Helical" evidence="1">
    <location>
        <begin position="64"/>
        <end position="85"/>
    </location>
</feature>
<proteinExistence type="predicted"/>
<name>A0A6G0XMN8_9STRA</name>